<dbReference type="InterPro" id="IPR012337">
    <property type="entry name" value="RNaseH-like_sf"/>
</dbReference>
<dbReference type="EMBL" id="CAXKWB010012663">
    <property type="protein sequence ID" value="CAL4105086.1"/>
    <property type="molecule type" value="Genomic_DNA"/>
</dbReference>
<comment type="caution">
    <text evidence="1">The sequence shown here is derived from an EMBL/GenBank/DDBJ whole genome shotgun (WGS) entry which is preliminary data.</text>
</comment>
<keyword evidence="2" id="KW-1185">Reference proteome</keyword>
<sequence length="197" mass="22840">MPLTNTTTGADILEAVLKCFNCYELDLSKLVSITTDGAPAMVGKNKGFVALLEKHMSAAGYQNKIIKLHCIIHQEALCAKNAEIKEVMQVVVKIVNYILSQGLNHRDFRSLMEELNAEHPDVKYFCDVRWLSRGATLQRFYDLLEEIDMFLAMKDQHYPHLNPLWLILISHLQFFQMFFRSLNISNMFFGLFIYPMW</sequence>
<protein>
    <recommendedName>
        <fullName evidence="3">General transcription factor II-I repeat domain-containing protein 2A</fullName>
    </recommendedName>
</protein>
<evidence type="ECO:0000313" key="2">
    <source>
        <dbReference type="Proteomes" id="UP001497623"/>
    </source>
</evidence>
<evidence type="ECO:0000313" key="1">
    <source>
        <dbReference type="EMBL" id="CAL4105086.1"/>
    </source>
</evidence>
<accession>A0AAV2QZG7</accession>
<organism evidence="1 2">
    <name type="scientific">Meganyctiphanes norvegica</name>
    <name type="common">Northern krill</name>
    <name type="synonym">Thysanopoda norvegica</name>
    <dbReference type="NCBI Taxonomy" id="48144"/>
    <lineage>
        <taxon>Eukaryota</taxon>
        <taxon>Metazoa</taxon>
        <taxon>Ecdysozoa</taxon>
        <taxon>Arthropoda</taxon>
        <taxon>Crustacea</taxon>
        <taxon>Multicrustacea</taxon>
        <taxon>Malacostraca</taxon>
        <taxon>Eumalacostraca</taxon>
        <taxon>Eucarida</taxon>
        <taxon>Euphausiacea</taxon>
        <taxon>Euphausiidae</taxon>
        <taxon>Meganyctiphanes</taxon>
    </lineage>
</organism>
<feature type="non-terminal residue" evidence="1">
    <location>
        <position position="197"/>
    </location>
</feature>
<name>A0AAV2QZG7_MEGNR</name>
<dbReference type="SUPFAM" id="SSF53098">
    <property type="entry name" value="Ribonuclease H-like"/>
    <property type="match status" value="1"/>
</dbReference>
<dbReference type="PANTHER" id="PTHR45913:SF5">
    <property type="entry name" value="GENERAL TRANSCRIPTION FACTOR II-I REPEAT DOMAIN-CONTAINING PROTEIN 2A-LIKE PROTEIN"/>
    <property type="match status" value="1"/>
</dbReference>
<evidence type="ECO:0008006" key="3">
    <source>
        <dbReference type="Google" id="ProtNLM"/>
    </source>
</evidence>
<proteinExistence type="predicted"/>
<gene>
    <name evidence="1" type="ORF">MNOR_LOCUS17999</name>
</gene>
<dbReference type="AlphaFoldDB" id="A0AAV2QZG7"/>
<reference evidence="1 2" key="1">
    <citation type="submission" date="2024-05" db="EMBL/GenBank/DDBJ databases">
        <authorList>
            <person name="Wallberg A."/>
        </authorList>
    </citation>
    <scope>NUCLEOTIDE SEQUENCE [LARGE SCALE GENOMIC DNA]</scope>
</reference>
<dbReference type="PANTHER" id="PTHR45913">
    <property type="entry name" value="EPM2A-INTERACTING PROTEIN 1"/>
    <property type="match status" value="1"/>
</dbReference>
<dbReference type="Proteomes" id="UP001497623">
    <property type="component" value="Unassembled WGS sequence"/>
</dbReference>